<evidence type="ECO:0000256" key="2">
    <source>
        <dbReference type="ARBA" id="ARBA00022840"/>
    </source>
</evidence>
<evidence type="ECO:0000256" key="3">
    <source>
        <dbReference type="PROSITE-ProRule" id="PRU00289"/>
    </source>
</evidence>
<dbReference type="Gene3D" id="3.40.50.300">
    <property type="entry name" value="P-loop containing nucleotide triphosphate hydrolases"/>
    <property type="match status" value="1"/>
</dbReference>
<keyword evidence="4" id="KW-0812">Transmembrane</keyword>
<organism evidence="6 7">
    <name type="scientific">Sulfobacillus thermotolerans</name>
    <dbReference type="NCBI Taxonomy" id="338644"/>
    <lineage>
        <taxon>Bacteria</taxon>
        <taxon>Bacillati</taxon>
        <taxon>Bacillota</taxon>
        <taxon>Clostridia</taxon>
        <taxon>Eubacteriales</taxon>
        <taxon>Clostridiales Family XVII. Incertae Sedis</taxon>
        <taxon>Sulfobacillus</taxon>
    </lineage>
</organism>
<sequence length="976" mass="110778">MNYHRSQFFMKVFHHFGRRFIVFFIVTALFQIIEQIFFFSTDGIFSMISIGLLFFWNFLPPLSSLSNLQHNLWQRFQAQMDTVRNVHQPPIILTNDDWRQIVNSFQYKMSDKYAENHFFRNWIIALFVTIIGTGLFVHSVLGDVLVGLAFLFLTYFSLNKTNRARTALQEAFPDLDWVQVHHNENDQALINIAIQVLISEQTFDQLFPWTTPQYFPKEIMIKAITMMMHSQWHRIIFSQTLALMHDVQRIFDESEKNIITIRRTETRKNSQGEDEKYEVEERQRLITLKMTNTGFTYELNPKAEPGTVDRLIRQIRSERIQAILSHYNEQNSIVKWHFDLGYVTVDTEFQREAVYADLVGQTEPAPTEEEPIFVPENDTPTTPVFDPHLTLYPGGPSLALLAPPKSEKNATNEGFTMKKALDAALRDQGLSAVESQIVGIGATVGVFDLIPPPNFDPTVLVKKSEAIRLASRGKLAGLRIYAGDEGLRAEILRPHRAAVSFASILFEISRMKKMALPMCLGTDAVGNPVIVDLAEAPHLLIAGTTGSGKSIAAHAMLLSLLFSLPTDEIQLILIDPKKVELSIYKTLSNVSFLSNSQDVDAKLSEIVDEMEKRNEAFETVGARNISSYIAKTHQKLQRIVIYIDEANDLFLGAESAVPDKKEGKELRQNIENSLTRLAQKARSAGIHLIVATQKPSVESVPSLLRGNLPSRLAMTVGTTAESLVALDEPGAETLAGKGDALLKLIGTKPRRVQIAFITEDEVENVVNWFTTHQALQALQAPHSEDKEEKKTTPAPFQSKLDAVENEMAQTQYSSNFDLRKAELTQKMPDPSTRKVFSIYVRNAFFDAQYHEIKAMCEKHHNDIDAESPAIQACRIFAALKLLKATESVPADTEKNVSQDDDNQEIFRKNVEYYLESLREFETYANIDKYELKNLAYSLAEGKEIDLVYIRNYVTTDRELSEKIYEKIKEINNHAND</sequence>
<evidence type="ECO:0000256" key="1">
    <source>
        <dbReference type="ARBA" id="ARBA00022741"/>
    </source>
</evidence>
<dbReference type="EMBL" id="CP019454">
    <property type="protein sequence ID" value="AUW94939.1"/>
    <property type="molecule type" value="Genomic_DNA"/>
</dbReference>
<keyword evidence="2 3" id="KW-0067">ATP-binding</keyword>
<dbReference type="InterPro" id="IPR027417">
    <property type="entry name" value="P-loop_NTPase"/>
</dbReference>
<keyword evidence="1 3" id="KW-0547">Nucleotide-binding</keyword>
<proteinExistence type="predicted"/>
<gene>
    <name evidence="6" type="ORF">BXT84_14065</name>
</gene>
<dbReference type="SMART" id="SM00382">
    <property type="entry name" value="AAA"/>
    <property type="match status" value="1"/>
</dbReference>
<feature type="transmembrane region" description="Helical" evidence="4">
    <location>
        <begin position="44"/>
        <end position="65"/>
    </location>
</feature>
<keyword evidence="7" id="KW-1185">Reference proteome</keyword>
<dbReference type="PROSITE" id="PS50901">
    <property type="entry name" value="FTSK"/>
    <property type="match status" value="1"/>
</dbReference>
<dbReference type="InterPro" id="IPR050206">
    <property type="entry name" value="FtsK/SpoIIIE/SftA"/>
</dbReference>
<dbReference type="InterPro" id="IPR003593">
    <property type="entry name" value="AAA+_ATPase"/>
</dbReference>
<feature type="transmembrane region" description="Helical" evidence="4">
    <location>
        <begin position="20"/>
        <end position="38"/>
    </location>
</feature>
<feature type="transmembrane region" description="Helical" evidence="4">
    <location>
        <begin position="122"/>
        <end position="155"/>
    </location>
</feature>
<dbReference type="PANTHER" id="PTHR22683:SF1">
    <property type="entry name" value="TYPE VII SECRETION SYSTEM PROTEIN ESSC"/>
    <property type="match status" value="1"/>
</dbReference>
<dbReference type="PANTHER" id="PTHR22683">
    <property type="entry name" value="SPORULATION PROTEIN RELATED"/>
    <property type="match status" value="1"/>
</dbReference>
<evidence type="ECO:0000259" key="5">
    <source>
        <dbReference type="PROSITE" id="PS50901"/>
    </source>
</evidence>
<protein>
    <recommendedName>
        <fullName evidence="5">FtsK domain-containing protein</fullName>
    </recommendedName>
</protein>
<dbReference type="InterPro" id="IPR002543">
    <property type="entry name" value="FtsK_dom"/>
</dbReference>
<evidence type="ECO:0000313" key="6">
    <source>
        <dbReference type="EMBL" id="AUW94939.1"/>
    </source>
</evidence>
<feature type="domain" description="FtsK" evidence="5">
    <location>
        <begin position="526"/>
        <end position="723"/>
    </location>
</feature>
<feature type="binding site" evidence="3">
    <location>
        <begin position="543"/>
        <end position="550"/>
    </location>
    <ligand>
        <name>ATP</name>
        <dbReference type="ChEBI" id="CHEBI:30616"/>
    </ligand>
</feature>
<evidence type="ECO:0000256" key="4">
    <source>
        <dbReference type="SAM" id="Phobius"/>
    </source>
</evidence>
<accession>A0ABM6RUB9</accession>
<dbReference type="SUPFAM" id="SSF52540">
    <property type="entry name" value="P-loop containing nucleoside triphosphate hydrolases"/>
    <property type="match status" value="1"/>
</dbReference>
<dbReference type="Proteomes" id="UP000325292">
    <property type="component" value="Chromosome"/>
</dbReference>
<keyword evidence="4" id="KW-1133">Transmembrane helix</keyword>
<reference evidence="6 7" key="1">
    <citation type="journal article" date="2019" name="Sci. Rep.">
        <title>Sulfobacillus thermotolerans: new insights into resistance and metabolic capacities of acidophilic chemolithotrophs.</title>
        <authorList>
            <person name="Panyushkina A.E."/>
            <person name="Babenko V.V."/>
            <person name="Nikitina A.S."/>
            <person name="Selezneva O.V."/>
            <person name="Tsaplina I.A."/>
            <person name="Letarova M.A."/>
            <person name="Kostryukova E.S."/>
            <person name="Letarov A.V."/>
        </authorList>
    </citation>
    <scope>NUCLEOTIDE SEQUENCE [LARGE SCALE GENOMIC DNA]</scope>
    <source>
        <strain evidence="6 7">Kr1</strain>
    </source>
</reference>
<evidence type="ECO:0000313" key="7">
    <source>
        <dbReference type="Proteomes" id="UP000325292"/>
    </source>
</evidence>
<keyword evidence="4" id="KW-0472">Membrane</keyword>
<dbReference type="Pfam" id="PF01580">
    <property type="entry name" value="FtsK_SpoIIIE"/>
    <property type="match status" value="1"/>
</dbReference>
<name>A0ABM6RUB9_9FIRM</name>